<gene>
    <name evidence="1" type="ORF">AN396_03905</name>
</gene>
<dbReference type="Proteomes" id="UP000188605">
    <property type="component" value="Unassembled WGS sequence"/>
</dbReference>
<dbReference type="EMBL" id="LJDB01000040">
    <property type="protein sequence ID" value="ONI41240.1"/>
    <property type="molecule type" value="Genomic_DNA"/>
</dbReference>
<reference evidence="1" key="1">
    <citation type="submission" date="2016-08" db="EMBL/GenBank/DDBJ databases">
        <authorList>
            <person name="Ngugi D.K."/>
            <person name="Miyake S."/>
            <person name="Stingl U."/>
        </authorList>
    </citation>
    <scope>NUCLEOTIDE SEQUENCE</scope>
    <source>
        <strain evidence="1">SCG-B11WGA-EpuloA1</strain>
    </source>
</reference>
<proteinExistence type="predicted"/>
<accession>A0ACC8XE34</accession>
<evidence type="ECO:0000313" key="1">
    <source>
        <dbReference type="EMBL" id="ONI41240.1"/>
    </source>
</evidence>
<name>A0ACC8XE34_9FIRM</name>
<evidence type="ECO:0000313" key="2">
    <source>
        <dbReference type="Proteomes" id="UP000188605"/>
    </source>
</evidence>
<comment type="caution">
    <text evidence="1">The sequence shown here is derived from an EMBL/GenBank/DDBJ whole genome shotgun (WGS) entry which is preliminary data.</text>
</comment>
<organism evidence="1 2">
    <name type="scientific">Candidatus Epulonipiscium fishelsonii</name>
    <dbReference type="NCBI Taxonomy" id="77094"/>
    <lineage>
        <taxon>Bacteria</taxon>
        <taxon>Bacillati</taxon>
        <taxon>Bacillota</taxon>
        <taxon>Clostridia</taxon>
        <taxon>Lachnospirales</taxon>
        <taxon>Lachnospiraceae</taxon>
        <taxon>Candidatus Epulonipiscium</taxon>
    </lineage>
</organism>
<keyword evidence="2" id="KW-1185">Reference proteome</keyword>
<sequence length="80" mass="9465">MEQILFVDEEGVEILFEIIDYLEDDNNKYLLVEDEDENATVLKQNTDVEGNLIYELIDAEREFQKIALLFMENDAYDIEI</sequence>
<protein>
    <submittedName>
        <fullName evidence="1">Uncharacterized protein</fullName>
    </submittedName>
</protein>